<protein>
    <recommendedName>
        <fullName evidence="3">DUF1707 domain-containing protein</fullName>
    </recommendedName>
</protein>
<reference evidence="1 2" key="1">
    <citation type="submission" date="2024-03" db="EMBL/GenBank/DDBJ databases">
        <title>Novel species of the genus Variovorax.</title>
        <authorList>
            <person name="Liu Q."/>
            <person name="Xin Y.-H."/>
        </authorList>
    </citation>
    <scope>NUCLEOTIDE SEQUENCE [LARGE SCALE GENOMIC DNA]</scope>
    <source>
        <strain evidence="1 2">KACC 18899</strain>
    </source>
</reference>
<evidence type="ECO:0000313" key="2">
    <source>
        <dbReference type="Proteomes" id="UP001365846"/>
    </source>
</evidence>
<organism evidence="1 2">
    <name type="scientific">Variovorax ureilyticus</name>
    <dbReference type="NCBI Taxonomy" id="1836198"/>
    <lineage>
        <taxon>Bacteria</taxon>
        <taxon>Pseudomonadati</taxon>
        <taxon>Pseudomonadota</taxon>
        <taxon>Betaproteobacteria</taxon>
        <taxon>Burkholderiales</taxon>
        <taxon>Comamonadaceae</taxon>
        <taxon>Variovorax</taxon>
    </lineage>
</organism>
<evidence type="ECO:0000313" key="1">
    <source>
        <dbReference type="EMBL" id="MEJ8812758.1"/>
    </source>
</evidence>
<dbReference type="Proteomes" id="UP001365846">
    <property type="component" value="Unassembled WGS sequence"/>
</dbReference>
<dbReference type="RefSeq" id="WP_340358013.1">
    <property type="nucleotide sequence ID" value="NZ_JBBKZU010000007.1"/>
</dbReference>
<comment type="caution">
    <text evidence="1">The sequence shown here is derived from an EMBL/GenBank/DDBJ whole genome shotgun (WGS) entry which is preliminary data.</text>
</comment>
<accession>A0ABU8VGQ7</accession>
<keyword evidence="2" id="KW-1185">Reference proteome</keyword>
<sequence>MTDNEGPEMARAELARSRAALLSLMGYRKVDEPSGVARMERLPTLRPERETALSLARPVVGRWWTHHPAHDAVELAKPLMEDLARKHPWRFVAFGAGAGVAMVLLKPWKWVPAVAAAGLLLGWSMR</sequence>
<gene>
    <name evidence="1" type="ORF">WKW77_16850</name>
</gene>
<dbReference type="EMBL" id="JBBKZU010000007">
    <property type="protein sequence ID" value="MEJ8812758.1"/>
    <property type="molecule type" value="Genomic_DNA"/>
</dbReference>
<name>A0ABU8VGQ7_9BURK</name>
<proteinExistence type="predicted"/>
<evidence type="ECO:0008006" key="3">
    <source>
        <dbReference type="Google" id="ProtNLM"/>
    </source>
</evidence>